<dbReference type="PIRSF" id="PIRSF018297">
    <property type="entry name" value="Doc"/>
    <property type="match status" value="1"/>
</dbReference>
<dbReference type="OrthoDB" id="9802752at2"/>
<reference evidence="2 3" key="1">
    <citation type="submission" date="2017-07" db="EMBL/GenBank/DDBJ databases">
        <title>Phylogenetic study on the rhizospheric bacterium Ochrobactrum sp. A44.</title>
        <authorList>
            <person name="Krzyzanowska D.M."/>
            <person name="Ossowicki A."/>
            <person name="Rajewska M."/>
            <person name="Maciag T."/>
            <person name="Kaczynski Z."/>
            <person name="Czerwicka M."/>
            <person name="Jafra S."/>
        </authorList>
    </citation>
    <scope>NUCLEOTIDE SEQUENCE [LARGE SCALE GENOMIC DNA]</scope>
    <source>
        <strain evidence="2 3">OgA9a</strain>
    </source>
</reference>
<dbReference type="NCBIfam" id="TIGR01550">
    <property type="entry name" value="DOC_P1"/>
    <property type="match status" value="1"/>
</dbReference>
<dbReference type="GO" id="GO:0016301">
    <property type="term" value="F:kinase activity"/>
    <property type="evidence" value="ECO:0007669"/>
    <property type="project" value="InterPro"/>
</dbReference>
<evidence type="ECO:0000313" key="3">
    <source>
        <dbReference type="Proteomes" id="UP000216478"/>
    </source>
</evidence>
<organism evidence="2 3">
    <name type="scientific">Brucella grignonensis</name>
    <dbReference type="NCBI Taxonomy" id="94627"/>
    <lineage>
        <taxon>Bacteria</taxon>
        <taxon>Pseudomonadati</taxon>
        <taxon>Pseudomonadota</taxon>
        <taxon>Alphaproteobacteria</taxon>
        <taxon>Hyphomicrobiales</taxon>
        <taxon>Brucellaceae</taxon>
        <taxon>Brucella/Ochrobactrum group</taxon>
        <taxon>Brucella</taxon>
    </lineage>
</organism>
<name>A0A256F860_9HYPH</name>
<protein>
    <submittedName>
        <fullName evidence="2">Death-on-curing family protein</fullName>
    </submittedName>
</protein>
<dbReference type="AlphaFoldDB" id="A0A256F860"/>
<dbReference type="InterPro" id="IPR003812">
    <property type="entry name" value="Fido"/>
</dbReference>
<accession>A0A256F860</accession>
<feature type="domain" description="Fido" evidence="1">
    <location>
        <begin position="5"/>
        <end position="121"/>
    </location>
</feature>
<gene>
    <name evidence="2" type="ORF">CEV33_2490</name>
</gene>
<dbReference type="PANTHER" id="PTHR39426:SF1">
    <property type="entry name" value="HOMOLOGY TO DEATH-ON-CURING PROTEIN OF PHAGE P1"/>
    <property type="match status" value="1"/>
</dbReference>
<dbReference type="Pfam" id="PF02661">
    <property type="entry name" value="Fic"/>
    <property type="match status" value="1"/>
</dbReference>
<proteinExistence type="predicted"/>
<evidence type="ECO:0000259" key="1">
    <source>
        <dbReference type="PROSITE" id="PS51459"/>
    </source>
</evidence>
<dbReference type="SUPFAM" id="SSF140931">
    <property type="entry name" value="Fic-like"/>
    <property type="match status" value="1"/>
</dbReference>
<dbReference type="InterPro" id="IPR006440">
    <property type="entry name" value="Doc"/>
</dbReference>
<dbReference type="InterPro" id="IPR036597">
    <property type="entry name" value="Fido-like_dom_sf"/>
</dbReference>
<comment type="caution">
    <text evidence="2">The sequence shown here is derived from an EMBL/GenBank/DDBJ whole genome shotgun (WGS) entry which is preliminary data.</text>
</comment>
<dbReference type="PROSITE" id="PS51459">
    <property type="entry name" value="FIDO"/>
    <property type="match status" value="1"/>
</dbReference>
<dbReference type="Proteomes" id="UP000216478">
    <property type="component" value="Unassembled WGS sequence"/>
</dbReference>
<dbReference type="RefSeq" id="WP_094541651.1">
    <property type="nucleotide sequence ID" value="NZ_JBHEER010000001.1"/>
</dbReference>
<sequence>MIDFHSRAFVEALHDEQLRLHGGAPGIRVSGLLDSALARPLQKQAYGEPDLFDLAAAYLFGILKNHPFIDGNKRTGLASADLFLYFNGYSLETEQEDIIQLVLMVSTSEIDETGAAAFFRDHSVPVGED</sequence>
<evidence type="ECO:0000313" key="2">
    <source>
        <dbReference type="EMBL" id="OYR11024.1"/>
    </source>
</evidence>
<keyword evidence="3" id="KW-1185">Reference proteome</keyword>
<dbReference type="EMBL" id="NNRL01000163">
    <property type="protein sequence ID" value="OYR11024.1"/>
    <property type="molecule type" value="Genomic_DNA"/>
</dbReference>
<dbReference type="Gene3D" id="1.20.120.1870">
    <property type="entry name" value="Fic/DOC protein, Fido domain"/>
    <property type="match status" value="1"/>
</dbReference>
<dbReference type="PANTHER" id="PTHR39426">
    <property type="entry name" value="HOMOLOGY TO DEATH-ON-CURING PROTEIN OF PHAGE P1"/>
    <property type="match status" value="1"/>
</dbReference>
<dbReference type="InterPro" id="IPR053737">
    <property type="entry name" value="Type_II_TA_Toxin"/>
</dbReference>